<dbReference type="EMBL" id="MPUH01000237">
    <property type="protein sequence ID" value="OMJ85431.1"/>
    <property type="molecule type" value="Genomic_DNA"/>
</dbReference>
<organism evidence="1 2">
    <name type="scientific">Stentor coeruleus</name>
    <dbReference type="NCBI Taxonomy" id="5963"/>
    <lineage>
        <taxon>Eukaryota</taxon>
        <taxon>Sar</taxon>
        <taxon>Alveolata</taxon>
        <taxon>Ciliophora</taxon>
        <taxon>Postciliodesmatophora</taxon>
        <taxon>Heterotrichea</taxon>
        <taxon>Heterotrichida</taxon>
        <taxon>Stentoridae</taxon>
        <taxon>Stentor</taxon>
    </lineage>
</organism>
<evidence type="ECO:0000313" key="2">
    <source>
        <dbReference type="Proteomes" id="UP000187209"/>
    </source>
</evidence>
<accession>A0A1R2C8W6</accession>
<reference evidence="1 2" key="1">
    <citation type="submission" date="2016-11" db="EMBL/GenBank/DDBJ databases">
        <title>The macronuclear genome of Stentor coeruleus: a giant cell with tiny introns.</title>
        <authorList>
            <person name="Slabodnick M."/>
            <person name="Ruby J.G."/>
            <person name="Reiff S.B."/>
            <person name="Swart E.C."/>
            <person name="Gosai S."/>
            <person name="Prabakaran S."/>
            <person name="Witkowska E."/>
            <person name="Larue G.E."/>
            <person name="Fisher S."/>
            <person name="Freeman R.M."/>
            <person name="Gunawardena J."/>
            <person name="Chu W."/>
            <person name="Stover N.A."/>
            <person name="Gregory B.D."/>
            <person name="Nowacki M."/>
            <person name="Derisi J."/>
            <person name="Roy S.W."/>
            <person name="Marshall W.F."/>
            <person name="Sood P."/>
        </authorList>
    </citation>
    <scope>NUCLEOTIDE SEQUENCE [LARGE SCALE GENOMIC DNA]</scope>
    <source>
        <strain evidence="1">WM001</strain>
    </source>
</reference>
<gene>
    <name evidence="1" type="ORF">SteCoe_13274</name>
</gene>
<keyword evidence="2" id="KW-1185">Reference proteome</keyword>
<dbReference type="AlphaFoldDB" id="A0A1R2C8W6"/>
<dbReference type="Proteomes" id="UP000187209">
    <property type="component" value="Unassembled WGS sequence"/>
</dbReference>
<evidence type="ECO:0000313" key="1">
    <source>
        <dbReference type="EMBL" id="OMJ85431.1"/>
    </source>
</evidence>
<protein>
    <submittedName>
        <fullName evidence="1">Uncharacterized protein</fullName>
    </submittedName>
</protein>
<sequence>MEGYDKANEVQKDKFWTWRVNREENLMMKEFDYTQERDANKIRLMHSIEKAKEVAAKIRKRPADKSSNTD</sequence>
<comment type="caution">
    <text evidence="1">The sequence shown here is derived from an EMBL/GenBank/DDBJ whole genome shotgun (WGS) entry which is preliminary data.</text>
</comment>
<name>A0A1R2C8W6_9CILI</name>
<proteinExistence type="predicted"/>